<dbReference type="KEGG" id="fls:GLV81_04055"/>
<dbReference type="InterPro" id="IPR047111">
    <property type="entry name" value="YbaP-like"/>
</dbReference>
<dbReference type="InterPro" id="IPR002816">
    <property type="entry name" value="TraB/PrgY/GumN_fam"/>
</dbReference>
<name>A0A6I6GQJ5_9BACT</name>
<dbReference type="Proteomes" id="UP000426027">
    <property type="component" value="Chromosome"/>
</dbReference>
<dbReference type="PANTHER" id="PTHR40590">
    <property type="entry name" value="CYTOPLASMIC PROTEIN-RELATED"/>
    <property type="match status" value="1"/>
</dbReference>
<evidence type="ECO:0008006" key="4">
    <source>
        <dbReference type="Google" id="ProtNLM"/>
    </source>
</evidence>
<feature type="signal peptide" evidence="1">
    <location>
        <begin position="1"/>
        <end position="26"/>
    </location>
</feature>
<evidence type="ECO:0000313" key="2">
    <source>
        <dbReference type="EMBL" id="QGW27379.1"/>
    </source>
</evidence>
<dbReference type="PROSITE" id="PS51257">
    <property type="entry name" value="PROKAR_LIPOPROTEIN"/>
    <property type="match status" value="1"/>
</dbReference>
<dbReference type="PANTHER" id="PTHR40590:SF1">
    <property type="entry name" value="CYTOPLASMIC PROTEIN"/>
    <property type="match status" value="1"/>
</dbReference>
<dbReference type="AlphaFoldDB" id="A0A6I6GQJ5"/>
<dbReference type="RefSeq" id="WP_157477096.1">
    <property type="nucleotide sequence ID" value="NZ_CP046566.1"/>
</dbReference>
<organism evidence="2 3">
    <name type="scientific">Phnomibacter ginsenosidimutans</name>
    <dbReference type="NCBI Taxonomy" id="2676868"/>
    <lineage>
        <taxon>Bacteria</taxon>
        <taxon>Pseudomonadati</taxon>
        <taxon>Bacteroidota</taxon>
        <taxon>Chitinophagia</taxon>
        <taxon>Chitinophagales</taxon>
        <taxon>Chitinophagaceae</taxon>
        <taxon>Phnomibacter</taxon>
    </lineage>
</organism>
<sequence>MIVTMKKVWSSLIFIGVCLGISACHAQKPIPTAATNETLLWRISGNGLQKPSYLFGTMHIMCANDAIVSPQLKGILDSVQQVYFEVDLDNMVEMITSMKAMAMKDGKSIRDYLTQEEYDRVAAYFKGKSPLPFKVLEMYKPLLLSAMIAEQSMKCEATNGMEMMILAEVAKRKKEVKGLETMAYQAGLFDSIPYEVQAKELLKAIDSAGSNKDDVSELLNAYTQQNLSQILALTLKEEGSMEGNLDLLLFGRNRNWVQQMPAIMKQSGNLFAVGAGHLPGDNGVIQLLKNAGYTLTPLLNEMKPVATAK</sequence>
<proteinExistence type="predicted"/>
<protein>
    <recommendedName>
        <fullName evidence="4">TraB/GumN family protein</fullName>
    </recommendedName>
</protein>
<keyword evidence="3" id="KW-1185">Reference proteome</keyword>
<gene>
    <name evidence="2" type="ORF">GLV81_04055</name>
</gene>
<evidence type="ECO:0000256" key="1">
    <source>
        <dbReference type="SAM" id="SignalP"/>
    </source>
</evidence>
<dbReference type="EMBL" id="CP046566">
    <property type="protein sequence ID" value="QGW27379.1"/>
    <property type="molecule type" value="Genomic_DNA"/>
</dbReference>
<keyword evidence="1" id="KW-0732">Signal</keyword>
<reference evidence="2 3" key="1">
    <citation type="submission" date="2019-11" db="EMBL/GenBank/DDBJ databases">
        <authorList>
            <person name="Im W.T."/>
        </authorList>
    </citation>
    <scope>NUCLEOTIDE SEQUENCE [LARGE SCALE GENOMIC DNA]</scope>
    <source>
        <strain evidence="2 3">SB-02</strain>
    </source>
</reference>
<dbReference type="Pfam" id="PF01963">
    <property type="entry name" value="TraB_PrgY_gumN"/>
    <property type="match status" value="1"/>
</dbReference>
<accession>A0A6I6GQJ5</accession>
<feature type="chain" id="PRO_5026041659" description="TraB/GumN family protein" evidence="1">
    <location>
        <begin position="27"/>
        <end position="309"/>
    </location>
</feature>
<evidence type="ECO:0000313" key="3">
    <source>
        <dbReference type="Proteomes" id="UP000426027"/>
    </source>
</evidence>
<dbReference type="CDD" id="cd14789">
    <property type="entry name" value="Tiki"/>
    <property type="match status" value="1"/>
</dbReference>